<organism evidence="8 9">
    <name type="scientific">Bordetella genomosp. 2</name>
    <dbReference type="NCBI Taxonomy" id="1983456"/>
    <lineage>
        <taxon>Bacteria</taxon>
        <taxon>Pseudomonadati</taxon>
        <taxon>Pseudomonadota</taxon>
        <taxon>Betaproteobacteria</taxon>
        <taxon>Burkholderiales</taxon>
        <taxon>Alcaligenaceae</taxon>
        <taxon>Bordetella</taxon>
    </lineage>
</organism>
<evidence type="ECO:0000259" key="6">
    <source>
        <dbReference type="Pfam" id="PF02465"/>
    </source>
</evidence>
<gene>
    <name evidence="8" type="ORF">CAL24_10320</name>
</gene>
<name>A0A261VN92_9BORD</name>
<evidence type="ECO:0000256" key="3">
    <source>
        <dbReference type="ARBA" id="ARBA00023054"/>
    </source>
</evidence>
<evidence type="ECO:0000256" key="1">
    <source>
        <dbReference type="ARBA" id="ARBA00009764"/>
    </source>
</evidence>
<keyword evidence="9" id="KW-1185">Reference proteome</keyword>
<accession>A0A261VN92</accession>
<sequence>MASITSLGVGSGLTNLEDMLTKLQEAEEVRLKQITARQSSYQTRISAYSKLQGMVEAVQKAAAALGDPATFGAVASKVSGDALTVKTEAGAVPGDYKIAVAELASAQTLKSGAVADRKAQMGAGGSIEITLANDETATIELGSDTSLDGIAKAINGSDDAGVRATIITDGNGASYLMLTSKATGEQAAVRSITSDNGAVQAVVGYQDGSPSAMSVQQAANNAVVTINGITVESQSNTLSEAIDGVTLELTATTEAGKFVDVSITSDPAVMSKAVKTFVDAYNSLQTTIGELTAFDVKAETQSALTGDSTTRSIQAGMANALRVVGGEGTLRTLSQLGITTNATTGKLELDQTKLDKALKENPADVTRLFAGSGGLAEKMKTATDAILGDKGSIKTRTDGLQETVETLQDQYDRTKLSIQATMDNYRAQFTRLDALVAQMNNLSSYLNQQFEALSKAS</sequence>
<evidence type="ECO:0000256" key="4">
    <source>
        <dbReference type="ARBA" id="ARBA00023143"/>
    </source>
</evidence>
<protein>
    <recommendedName>
        <fullName evidence="5">Flagellar hook-associated protein 2</fullName>
        <shortName evidence="5">HAP2</shortName>
    </recommendedName>
    <alternativeName>
        <fullName evidence="5">Flagellar cap protein</fullName>
    </alternativeName>
</protein>
<evidence type="ECO:0000313" key="9">
    <source>
        <dbReference type="Proteomes" id="UP000215633"/>
    </source>
</evidence>
<keyword evidence="5" id="KW-0964">Secreted</keyword>
<dbReference type="InterPro" id="IPR040026">
    <property type="entry name" value="FliD"/>
</dbReference>
<evidence type="ECO:0000256" key="2">
    <source>
        <dbReference type="ARBA" id="ARBA00011255"/>
    </source>
</evidence>
<keyword evidence="8" id="KW-0282">Flagellum</keyword>
<dbReference type="GO" id="GO:0005576">
    <property type="term" value="C:extracellular region"/>
    <property type="evidence" value="ECO:0007669"/>
    <property type="project" value="UniProtKB-SubCell"/>
</dbReference>
<comment type="function">
    <text evidence="5">Required for morphogenesis and for the elongation of the flagellar filament by facilitating polymerization of the flagellin monomers at the tip of growing filament. Forms a capping structure, which prevents flagellin subunits (transported through the central channel of the flagellum) from leaking out without polymerization at the distal end.</text>
</comment>
<dbReference type="Pfam" id="PF07195">
    <property type="entry name" value="FliD_C"/>
    <property type="match status" value="1"/>
</dbReference>
<keyword evidence="8" id="KW-0966">Cell projection</keyword>
<proteinExistence type="inferred from homology"/>
<comment type="caution">
    <text evidence="8">The sequence shown here is derived from an EMBL/GenBank/DDBJ whole genome shotgun (WGS) entry which is preliminary data.</text>
</comment>
<keyword evidence="4 5" id="KW-0975">Bacterial flagellum</keyword>
<dbReference type="GO" id="GO:0009421">
    <property type="term" value="C:bacterial-type flagellum filament cap"/>
    <property type="evidence" value="ECO:0007669"/>
    <property type="project" value="InterPro"/>
</dbReference>
<comment type="similarity">
    <text evidence="1 5">Belongs to the FliD family.</text>
</comment>
<dbReference type="RefSeq" id="WP_028356291.1">
    <property type="nucleotide sequence ID" value="NZ_NEVT01000006.1"/>
</dbReference>
<dbReference type="InterPro" id="IPR010810">
    <property type="entry name" value="Flagellin_hook_IN_motif"/>
</dbReference>
<dbReference type="EMBL" id="NEVT01000006">
    <property type="protein sequence ID" value="OZI75616.1"/>
    <property type="molecule type" value="Genomic_DNA"/>
</dbReference>
<dbReference type="AlphaFoldDB" id="A0A261VN92"/>
<dbReference type="Proteomes" id="UP000215633">
    <property type="component" value="Unassembled WGS sequence"/>
</dbReference>
<feature type="domain" description="Flagellar hook-associated protein 2 N-terminal" evidence="6">
    <location>
        <begin position="15"/>
        <end position="107"/>
    </location>
</feature>
<dbReference type="GO" id="GO:0007155">
    <property type="term" value="P:cell adhesion"/>
    <property type="evidence" value="ECO:0007669"/>
    <property type="project" value="InterPro"/>
</dbReference>
<dbReference type="GO" id="GO:0009424">
    <property type="term" value="C:bacterial-type flagellum hook"/>
    <property type="evidence" value="ECO:0007669"/>
    <property type="project" value="UniProtKB-UniRule"/>
</dbReference>
<dbReference type="Pfam" id="PF02465">
    <property type="entry name" value="FliD_N"/>
    <property type="match status" value="1"/>
</dbReference>
<dbReference type="InterPro" id="IPR003481">
    <property type="entry name" value="FliD_N"/>
</dbReference>
<evidence type="ECO:0000313" key="8">
    <source>
        <dbReference type="EMBL" id="OZI75616.1"/>
    </source>
</evidence>
<dbReference type="Pfam" id="PF07196">
    <property type="entry name" value="Flagellin_IN"/>
    <property type="match status" value="1"/>
</dbReference>
<dbReference type="PANTHER" id="PTHR30288">
    <property type="entry name" value="FLAGELLAR CAP/ASSEMBLY PROTEIN FLID"/>
    <property type="match status" value="1"/>
</dbReference>
<evidence type="ECO:0000256" key="5">
    <source>
        <dbReference type="RuleBase" id="RU362066"/>
    </source>
</evidence>
<dbReference type="PANTHER" id="PTHR30288:SF0">
    <property type="entry name" value="FLAGELLAR HOOK-ASSOCIATED PROTEIN 2"/>
    <property type="match status" value="1"/>
</dbReference>
<comment type="subcellular location">
    <subcellularLocation>
        <location evidence="5">Secreted</location>
    </subcellularLocation>
    <subcellularLocation>
        <location evidence="5">Bacterial flagellum</location>
    </subcellularLocation>
</comment>
<feature type="domain" description="Flagellar hook-associated protein 2 C-terminal" evidence="7">
    <location>
        <begin position="219"/>
        <end position="441"/>
    </location>
</feature>
<keyword evidence="3" id="KW-0175">Coiled coil</keyword>
<comment type="subunit">
    <text evidence="2 5">Homopentamer.</text>
</comment>
<keyword evidence="8" id="KW-0969">Cilium</keyword>
<evidence type="ECO:0000259" key="7">
    <source>
        <dbReference type="Pfam" id="PF07195"/>
    </source>
</evidence>
<dbReference type="GO" id="GO:0071973">
    <property type="term" value="P:bacterial-type flagellum-dependent cell motility"/>
    <property type="evidence" value="ECO:0007669"/>
    <property type="project" value="TreeGrafter"/>
</dbReference>
<dbReference type="InterPro" id="IPR010809">
    <property type="entry name" value="FliD_C"/>
</dbReference>
<reference evidence="9" key="1">
    <citation type="submission" date="2017-05" db="EMBL/GenBank/DDBJ databases">
        <title>Complete and WGS of Bordetella genogroups.</title>
        <authorList>
            <person name="Spilker T."/>
            <person name="Lipuma J."/>
        </authorList>
    </citation>
    <scope>NUCLEOTIDE SEQUENCE [LARGE SCALE GENOMIC DNA]</scope>
    <source>
        <strain evidence="9">AU8256</strain>
    </source>
</reference>